<dbReference type="PANTHER" id="PTHR46268">
    <property type="entry name" value="STRESS RESPONSE PROTEIN NHAX"/>
    <property type="match status" value="1"/>
</dbReference>
<dbReference type="PRINTS" id="PR01438">
    <property type="entry name" value="UNVRSLSTRESS"/>
</dbReference>
<dbReference type="PANTHER" id="PTHR46268:SF6">
    <property type="entry name" value="UNIVERSAL STRESS PROTEIN UP12"/>
    <property type="match status" value="1"/>
</dbReference>
<reference evidence="3 4" key="1">
    <citation type="submission" date="2023-12" db="EMBL/GenBank/DDBJ databases">
        <title>Baltic Sea Cyanobacteria.</title>
        <authorList>
            <person name="Delbaje E."/>
            <person name="Fewer D.P."/>
            <person name="Shishido T.K."/>
        </authorList>
    </citation>
    <scope>NUCLEOTIDE SEQUENCE [LARGE SCALE GENOMIC DNA]</scope>
    <source>
        <strain evidence="3 4">CCNP 1315</strain>
    </source>
</reference>
<dbReference type="CDD" id="cd00293">
    <property type="entry name" value="USP-like"/>
    <property type="match status" value="1"/>
</dbReference>
<organism evidence="3 4">
    <name type="scientific">Limnoraphis robusta CCNP1315</name>
    <dbReference type="NCBI Taxonomy" id="3110306"/>
    <lineage>
        <taxon>Bacteria</taxon>
        <taxon>Bacillati</taxon>
        <taxon>Cyanobacteriota</taxon>
        <taxon>Cyanophyceae</taxon>
        <taxon>Oscillatoriophycideae</taxon>
        <taxon>Oscillatoriales</taxon>
        <taxon>Sirenicapillariaceae</taxon>
        <taxon>Limnoraphis</taxon>
    </lineage>
</organism>
<proteinExistence type="inferred from homology"/>
<dbReference type="InterPro" id="IPR006015">
    <property type="entry name" value="Universal_stress_UspA"/>
</dbReference>
<evidence type="ECO:0000313" key="3">
    <source>
        <dbReference type="EMBL" id="MEA5522237.1"/>
    </source>
</evidence>
<evidence type="ECO:0000259" key="2">
    <source>
        <dbReference type="Pfam" id="PF00582"/>
    </source>
</evidence>
<evidence type="ECO:0000256" key="1">
    <source>
        <dbReference type="ARBA" id="ARBA00008791"/>
    </source>
</evidence>
<dbReference type="InterPro" id="IPR014729">
    <property type="entry name" value="Rossmann-like_a/b/a_fold"/>
</dbReference>
<feature type="domain" description="UspA" evidence="2">
    <location>
        <begin position="9"/>
        <end position="141"/>
    </location>
</feature>
<accession>A0ABU5U5S1</accession>
<dbReference type="Pfam" id="PF00582">
    <property type="entry name" value="Usp"/>
    <property type="match status" value="1"/>
</dbReference>
<evidence type="ECO:0000313" key="4">
    <source>
        <dbReference type="Proteomes" id="UP001301728"/>
    </source>
</evidence>
<sequence length="141" mass="15936">MSAIEKNCVVVPFDFGELSLNAIPTALEYVKSPEQVHVIHVLEPLPSTDPAMVWNTLDDDQRKINVHKALEKALNHPEYQGIQMYVEIGHPIEKIVDFAQEKNADLIVIPTHGRRGISRFMLGSVTERVIRFAQCPVLVLR</sequence>
<dbReference type="Gene3D" id="3.40.50.620">
    <property type="entry name" value="HUPs"/>
    <property type="match status" value="1"/>
</dbReference>
<comment type="caution">
    <text evidence="3">The sequence shown here is derived from an EMBL/GenBank/DDBJ whole genome shotgun (WGS) entry which is preliminary data.</text>
</comment>
<protein>
    <submittedName>
        <fullName evidence="3">Universal stress protein</fullName>
    </submittedName>
</protein>
<dbReference type="Proteomes" id="UP001301728">
    <property type="component" value="Unassembled WGS sequence"/>
</dbReference>
<name>A0ABU5U5S1_9CYAN</name>
<comment type="similarity">
    <text evidence="1">Belongs to the universal stress protein A family.</text>
</comment>
<keyword evidence="4" id="KW-1185">Reference proteome</keyword>
<dbReference type="SUPFAM" id="SSF52402">
    <property type="entry name" value="Adenine nucleotide alpha hydrolases-like"/>
    <property type="match status" value="1"/>
</dbReference>
<dbReference type="InterPro" id="IPR006016">
    <property type="entry name" value="UspA"/>
</dbReference>
<dbReference type="EMBL" id="JAYGHT010000152">
    <property type="protein sequence ID" value="MEA5522237.1"/>
    <property type="molecule type" value="Genomic_DNA"/>
</dbReference>
<dbReference type="RefSeq" id="WP_323276315.1">
    <property type="nucleotide sequence ID" value="NZ_JAYGHT010000152.1"/>
</dbReference>
<gene>
    <name evidence="3" type="ORF">VB854_25175</name>
</gene>